<dbReference type="PANTHER" id="PTHR21240:SF30">
    <property type="entry name" value="AMIDOHYDROLASE-RELATED DOMAIN-CONTAINING PROTEIN-RELATED"/>
    <property type="match status" value="1"/>
</dbReference>
<dbReference type="InterPro" id="IPR032466">
    <property type="entry name" value="Metal_Hydrolase"/>
</dbReference>
<dbReference type="OrthoDB" id="2331248at2759"/>
<dbReference type="AlphaFoldDB" id="A0A1R0H2T0"/>
<proteinExistence type="inferred from homology"/>
<sequence>MIPIIALEEHFECEAFYCPPGENWATDVFGSALKQKLRSLGEERLQDMRDGGIAMQIANDQLHQAVLNHPKSFAGFAVLPMADPLAAAEELTRCVKELKFVGALVSNHVNGQFYDGEQYHPFFERLEQLGVPLYIHPTSPTKSMMALYEGNYSEEAANILATFGWGWHSDAGLHILRLFLAGVFDKYPKLKIIAGHMGEMLPFSIDRFERVVTHFNLNIKRDIKTVWNENIWITTSGMFTLTPFAAAIRSVSVDRILYSVDYPFSKYKDGLKLIETLSKSDLVTHEELEMICYKNAEKLFGLSLEK</sequence>
<dbReference type="InterPro" id="IPR032465">
    <property type="entry name" value="ACMSD"/>
</dbReference>
<dbReference type="Proteomes" id="UP000187455">
    <property type="component" value="Unassembled WGS sequence"/>
</dbReference>
<dbReference type="GO" id="GO:0019748">
    <property type="term" value="P:secondary metabolic process"/>
    <property type="evidence" value="ECO:0007669"/>
    <property type="project" value="TreeGrafter"/>
</dbReference>
<name>A0A1R0H2T0_9FUNG</name>
<dbReference type="Gene3D" id="3.20.20.140">
    <property type="entry name" value="Metal-dependent hydrolases"/>
    <property type="match status" value="1"/>
</dbReference>
<organism evidence="5 6">
    <name type="scientific">Smittium mucronatum</name>
    <dbReference type="NCBI Taxonomy" id="133383"/>
    <lineage>
        <taxon>Eukaryota</taxon>
        <taxon>Fungi</taxon>
        <taxon>Fungi incertae sedis</taxon>
        <taxon>Zoopagomycota</taxon>
        <taxon>Kickxellomycotina</taxon>
        <taxon>Harpellomycetes</taxon>
        <taxon>Harpellales</taxon>
        <taxon>Legeriomycetaceae</taxon>
        <taxon>Smittium</taxon>
    </lineage>
</organism>
<evidence type="ECO:0000259" key="4">
    <source>
        <dbReference type="Pfam" id="PF04909"/>
    </source>
</evidence>
<dbReference type="PANTHER" id="PTHR21240">
    <property type="entry name" value="2-AMINO-3-CARBOXYLMUCONATE-6-SEMIALDEHYDE DECARBOXYLASE"/>
    <property type="match status" value="1"/>
</dbReference>
<comment type="caution">
    <text evidence="5">The sequence shown here is derived from an EMBL/GenBank/DDBJ whole genome shotgun (WGS) entry which is preliminary data.</text>
</comment>
<evidence type="ECO:0000313" key="5">
    <source>
        <dbReference type="EMBL" id="OLY83423.1"/>
    </source>
</evidence>
<dbReference type="GO" id="GO:0005829">
    <property type="term" value="C:cytosol"/>
    <property type="evidence" value="ECO:0007669"/>
    <property type="project" value="TreeGrafter"/>
</dbReference>
<dbReference type="InterPro" id="IPR006680">
    <property type="entry name" value="Amidohydro-rel"/>
</dbReference>
<keyword evidence="6" id="KW-1185">Reference proteome</keyword>
<evidence type="ECO:0000256" key="2">
    <source>
        <dbReference type="ARBA" id="ARBA00023239"/>
    </source>
</evidence>
<dbReference type="SUPFAM" id="SSF51556">
    <property type="entry name" value="Metallo-dependent hydrolases"/>
    <property type="match status" value="1"/>
</dbReference>
<dbReference type="GO" id="GO:0016787">
    <property type="term" value="F:hydrolase activity"/>
    <property type="evidence" value="ECO:0007669"/>
    <property type="project" value="InterPro"/>
</dbReference>
<reference evidence="5 6" key="1">
    <citation type="journal article" date="2016" name="Mol. Biol. Evol.">
        <title>Genome-Wide Survey of Gut Fungi (Harpellales) Reveals the First Horizontally Transferred Ubiquitin Gene from a Mosquito Host.</title>
        <authorList>
            <person name="Wang Y."/>
            <person name="White M.M."/>
            <person name="Kvist S."/>
            <person name="Moncalvo J.M."/>
        </authorList>
    </citation>
    <scope>NUCLEOTIDE SEQUENCE [LARGE SCALE GENOMIC DNA]</scope>
    <source>
        <strain evidence="5 6">ALG-7-W6</strain>
    </source>
</reference>
<keyword evidence="1 3" id="KW-0210">Decarboxylase</keyword>
<protein>
    <submittedName>
        <fullName evidence="5">2,3-dihydroxybenzoate decarboxylase</fullName>
    </submittedName>
</protein>
<dbReference type="EMBL" id="LSSL01000912">
    <property type="protein sequence ID" value="OLY83423.1"/>
    <property type="molecule type" value="Genomic_DNA"/>
</dbReference>
<feature type="domain" description="Amidohydrolase-related" evidence="4">
    <location>
        <begin position="58"/>
        <end position="302"/>
    </location>
</feature>
<dbReference type="GO" id="GO:0016831">
    <property type="term" value="F:carboxy-lyase activity"/>
    <property type="evidence" value="ECO:0007669"/>
    <property type="project" value="UniProtKB-KW"/>
</dbReference>
<evidence type="ECO:0000313" key="6">
    <source>
        <dbReference type="Proteomes" id="UP000187455"/>
    </source>
</evidence>
<comment type="similarity">
    <text evidence="3">Belongs to the metallo-dependent hydrolases superfamily.</text>
</comment>
<gene>
    <name evidence="5" type="ORF">AYI68_g2438</name>
</gene>
<dbReference type="Pfam" id="PF04909">
    <property type="entry name" value="Amidohydro_2"/>
    <property type="match status" value="1"/>
</dbReference>
<accession>A0A1R0H2T0</accession>
<evidence type="ECO:0000256" key="3">
    <source>
        <dbReference type="RuleBase" id="RU366045"/>
    </source>
</evidence>
<evidence type="ECO:0000256" key="1">
    <source>
        <dbReference type="ARBA" id="ARBA00022793"/>
    </source>
</evidence>
<keyword evidence="2 3" id="KW-0456">Lyase</keyword>
<dbReference type="STRING" id="133383.A0A1R0H2T0"/>